<dbReference type="InterPro" id="IPR003439">
    <property type="entry name" value="ABC_transporter-like_ATP-bd"/>
</dbReference>
<name>A0A2T6BZK1_9FLAO</name>
<keyword evidence="7" id="KW-1185">Reference proteome</keyword>
<dbReference type="PANTHER" id="PTHR46743">
    <property type="entry name" value="TEICHOIC ACIDS EXPORT ATP-BINDING PROTEIN TAGH"/>
    <property type="match status" value="1"/>
</dbReference>
<evidence type="ECO:0000313" key="7">
    <source>
        <dbReference type="Proteomes" id="UP000244090"/>
    </source>
</evidence>
<keyword evidence="2" id="KW-0813">Transport</keyword>
<keyword evidence="4 6" id="KW-0067">ATP-binding</keyword>
<feature type="domain" description="ABC transporter" evidence="5">
    <location>
        <begin position="46"/>
        <end position="271"/>
    </location>
</feature>
<dbReference type="InterPro" id="IPR027417">
    <property type="entry name" value="P-loop_NTPase"/>
</dbReference>
<dbReference type="GO" id="GO:0016887">
    <property type="term" value="F:ATP hydrolysis activity"/>
    <property type="evidence" value="ECO:0007669"/>
    <property type="project" value="InterPro"/>
</dbReference>
<keyword evidence="3" id="KW-0547">Nucleotide-binding</keyword>
<protein>
    <submittedName>
        <fullName evidence="6">Lipopolysaccharide transport system ATP-binding protein</fullName>
    </submittedName>
</protein>
<dbReference type="PANTHER" id="PTHR46743:SF2">
    <property type="entry name" value="TEICHOIC ACIDS EXPORT ATP-BINDING PROTEIN TAGH"/>
    <property type="match status" value="1"/>
</dbReference>
<dbReference type="PROSITE" id="PS00211">
    <property type="entry name" value="ABC_TRANSPORTER_1"/>
    <property type="match status" value="1"/>
</dbReference>
<dbReference type="OrthoDB" id="9801987at2"/>
<dbReference type="AlphaFoldDB" id="A0A2T6BZK1"/>
<comment type="similarity">
    <text evidence="1">Belongs to the ABC transporter superfamily.</text>
</comment>
<evidence type="ECO:0000256" key="4">
    <source>
        <dbReference type="ARBA" id="ARBA00022840"/>
    </source>
</evidence>
<dbReference type="EMBL" id="QBKT01000004">
    <property type="protein sequence ID" value="PTX61501.1"/>
    <property type="molecule type" value="Genomic_DNA"/>
</dbReference>
<proteinExistence type="inferred from homology"/>
<accession>A0A2T6BZK1</accession>
<dbReference type="CDD" id="cd03220">
    <property type="entry name" value="ABC_KpsT_Wzt"/>
    <property type="match status" value="1"/>
</dbReference>
<dbReference type="InterPro" id="IPR029439">
    <property type="entry name" value="Wzt_C"/>
</dbReference>
<sequence>MQEKEVILRVENLSKQYRLGVIGTGTISHDLNRWWHKIRGKEDPYTRIGERNKRNTVGKSNYVWAIKDVSFDVRRGEVLGIIGKNGAGKSTLLKILSKVTMPTQGIIRSKGRIASLLEVGTGFHPELTGKENIFLNGAILGMTKAEIKSKFDEIVEFAGVQRYVDTPVKRYSSGMKVRLAFAVAAHLEPEILVVDEVLAVGDAEFQKKAIGKMQDIAKGEGRTVLFVSHDMDAIQKLTQRTVVLADGEVIFDGDTDKAIQEYLNQGLDTKPYHEWERMEIAPGNDFGRLKSAAIRNEKGELCNRFSVRDDIFIDVEYWDLNTEYHNTAIIHVVNERGQRLFASNEFNAPDWLEYHDKKNKGIVTATCTIPRHFLAEGQFSLLVAVGNYNPEIIHAVEDNLLSFEVFDDTTGDGVRGPYAGKWPGILRPMLSWKIKKEPLDKN</sequence>
<evidence type="ECO:0000313" key="6">
    <source>
        <dbReference type="EMBL" id="PTX61501.1"/>
    </source>
</evidence>
<dbReference type="GO" id="GO:0005524">
    <property type="term" value="F:ATP binding"/>
    <property type="evidence" value="ECO:0007669"/>
    <property type="project" value="UniProtKB-KW"/>
</dbReference>
<gene>
    <name evidence="6" type="ORF">C8N46_104144</name>
</gene>
<dbReference type="SMART" id="SM00382">
    <property type="entry name" value="AAA"/>
    <property type="match status" value="1"/>
</dbReference>
<comment type="caution">
    <text evidence="6">The sequence shown here is derived from an EMBL/GenBank/DDBJ whole genome shotgun (WGS) entry which is preliminary data.</text>
</comment>
<dbReference type="Proteomes" id="UP000244090">
    <property type="component" value="Unassembled WGS sequence"/>
</dbReference>
<dbReference type="SUPFAM" id="SSF52540">
    <property type="entry name" value="P-loop containing nucleoside triphosphate hydrolases"/>
    <property type="match status" value="1"/>
</dbReference>
<dbReference type="Gene3D" id="3.40.50.300">
    <property type="entry name" value="P-loop containing nucleotide triphosphate hydrolases"/>
    <property type="match status" value="1"/>
</dbReference>
<dbReference type="Pfam" id="PF00005">
    <property type="entry name" value="ABC_tran"/>
    <property type="match status" value="1"/>
</dbReference>
<dbReference type="CDD" id="cd10147">
    <property type="entry name" value="Wzt_C-like"/>
    <property type="match status" value="1"/>
</dbReference>
<dbReference type="InterPro" id="IPR017871">
    <property type="entry name" value="ABC_transporter-like_CS"/>
</dbReference>
<dbReference type="Gene3D" id="2.70.50.60">
    <property type="entry name" value="abc- transporter (atp binding component) like domain"/>
    <property type="match status" value="1"/>
</dbReference>
<dbReference type="RefSeq" id="WP_108114737.1">
    <property type="nucleotide sequence ID" value="NZ_QBKT01000004.1"/>
</dbReference>
<dbReference type="GO" id="GO:0016020">
    <property type="term" value="C:membrane"/>
    <property type="evidence" value="ECO:0007669"/>
    <property type="project" value="InterPro"/>
</dbReference>
<reference evidence="6 7" key="1">
    <citation type="submission" date="2018-04" db="EMBL/GenBank/DDBJ databases">
        <title>Genomic Encyclopedia of Archaeal and Bacterial Type Strains, Phase II (KMG-II): from individual species to whole genera.</title>
        <authorList>
            <person name="Goeker M."/>
        </authorList>
    </citation>
    <scope>NUCLEOTIDE SEQUENCE [LARGE SCALE GENOMIC DNA]</scope>
    <source>
        <strain evidence="6 7">DSM 25731</strain>
    </source>
</reference>
<dbReference type="PROSITE" id="PS50893">
    <property type="entry name" value="ABC_TRANSPORTER_2"/>
    <property type="match status" value="1"/>
</dbReference>
<evidence type="ECO:0000256" key="3">
    <source>
        <dbReference type="ARBA" id="ARBA00022741"/>
    </source>
</evidence>
<evidence type="ECO:0000256" key="1">
    <source>
        <dbReference type="ARBA" id="ARBA00005417"/>
    </source>
</evidence>
<dbReference type="GO" id="GO:0140359">
    <property type="term" value="F:ABC-type transporter activity"/>
    <property type="evidence" value="ECO:0007669"/>
    <property type="project" value="InterPro"/>
</dbReference>
<evidence type="ECO:0000259" key="5">
    <source>
        <dbReference type="PROSITE" id="PS50893"/>
    </source>
</evidence>
<dbReference type="InterPro" id="IPR050683">
    <property type="entry name" value="Bact_Polysacc_Export_ATP-bd"/>
</dbReference>
<evidence type="ECO:0000256" key="2">
    <source>
        <dbReference type="ARBA" id="ARBA00022448"/>
    </source>
</evidence>
<organism evidence="6 7">
    <name type="scientific">Kordia periserrulae</name>
    <dbReference type="NCBI Taxonomy" id="701523"/>
    <lineage>
        <taxon>Bacteria</taxon>
        <taxon>Pseudomonadati</taxon>
        <taxon>Bacteroidota</taxon>
        <taxon>Flavobacteriia</taxon>
        <taxon>Flavobacteriales</taxon>
        <taxon>Flavobacteriaceae</taxon>
        <taxon>Kordia</taxon>
    </lineage>
</organism>
<dbReference type="InterPro" id="IPR015860">
    <property type="entry name" value="ABC_transpr_TagH-like"/>
</dbReference>
<dbReference type="InterPro" id="IPR003593">
    <property type="entry name" value="AAA+_ATPase"/>
</dbReference>